<dbReference type="PANTHER" id="PTHR33525:SF3">
    <property type="entry name" value="RIBONUCLEASE Y"/>
    <property type="match status" value="1"/>
</dbReference>
<feature type="domain" description="HDOD" evidence="1">
    <location>
        <begin position="13"/>
        <end position="205"/>
    </location>
</feature>
<reference evidence="2" key="1">
    <citation type="submission" date="2022-07" db="EMBL/GenBank/DDBJ databases">
        <title>Characterization of the Novel Bacterium Alteromonas immobilis LMIT006 and Alteromonas gregis LMIT007.</title>
        <authorList>
            <person name="Lin X."/>
        </authorList>
    </citation>
    <scope>NUCLEOTIDE SEQUENCE</scope>
    <source>
        <strain evidence="2">LMIT007</strain>
    </source>
</reference>
<gene>
    <name evidence="2" type="ORF">NLF92_05875</name>
</gene>
<dbReference type="EMBL" id="JANATA010000008">
    <property type="protein sequence ID" value="MCP3428471.1"/>
    <property type="molecule type" value="Genomic_DNA"/>
</dbReference>
<dbReference type="AlphaFoldDB" id="A0AA42BPI8"/>
<sequence length="271" mass="30753">MPFSQYAAYAQDTYTLPEISLRLRELLDSPTTDVQDIARLISIDPALTSKVLRLANSALFRFPAQIDNIARAINVVGGEAIYNLVIAETAQKAVFTYHNDLINTKQHWYKSVVTGVLAKRLAKEHVRGTERFFVLGILYHLSEMIIAQHSPDAYQSYLNDAECVEPWQKQSIYFGFDFALCSGGVLQHWQLPLQLYAPLMDAHDSSQDHKPLEERLLCQAQAIEWIFNSCTDPEQCFHKASSLTELSLEYKELAAFYALAEQEALTIQSLF</sequence>
<dbReference type="Gene3D" id="1.10.3210.10">
    <property type="entry name" value="Hypothetical protein af1432"/>
    <property type="match status" value="1"/>
</dbReference>
<accession>A0AA42BPI8</accession>
<dbReference type="Proteomes" id="UP001165413">
    <property type="component" value="Unassembled WGS sequence"/>
</dbReference>
<dbReference type="Pfam" id="PF08668">
    <property type="entry name" value="HDOD"/>
    <property type="match status" value="1"/>
</dbReference>
<dbReference type="PANTHER" id="PTHR33525">
    <property type="match status" value="1"/>
</dbReference>
<evidence type="ECO:0000259" key="1">
    <source>
        <dbReference type="PROSITE" id="PS51833"/>
    </source>
</evidence>
<evidence type="ECO:0000313" key="3">
    <source>
        <dbReference type="Proteomes" id="UP001165413"/>
    </source>
</evidence>
<name>A0AA42BPI8_9ALTE</name>
<evidence type="ECO:0000313" key="2">
    <source>
        <dbReference type="EMBL" id="MCP3428471.1"/>
    </source>
</evidence>
<comment type="caution">
    <text evidence="2">The sequence shown here is derived from an EMBL/GenBank/DDBJ whole genome shotgun (WGS) entry which is preliminary data.</text>
</comment>
<dbReference type="InterPro" id="IPR052340">
    <property type="entry name" value="RNase_Y/CdgJ"/>
</dbReference>
<organism evidence="2 3">
    <name type="scientific">Opacimonas viscosa</name>
    <dbReference type="NCBI Taxonomy" id="2961944"/>
    <lineage>
        <taxon>Bacteria</taxon>
        <taxon>Pseudomonadati</taxon>
        <taxon>Pseudomonadota</taxon>
        <taxon>Gammaproteobacteria</taxon>
        <taxon>Alteromonadales</taxon>
        <taxon>Alteromonadaceae</taxon>
        <taxon>Opacimonas</taxon>
    </lineage>
</organism>
<keyword evidence="3" id="KW-1185">Reference proteome</keyword>
<dbReference type="SUPFAM" id="SSF109604">
    <property type="entry name" value="HD-domain/PDEase-like"/>
    <property type="match status" value="1"/>
</dbReference>
<dbReference type="InterPro" id="IPR013976">
    <property type="entry name" value="HDOD"/>
</dbReference>
<dbReference type="PROSITE" id="PS51833">
    <property type="entry name" value="HDOD"/>
    <property type="match status" value="1"/>
</dbReference>
<protein>
    <submittedName>
        <fullName evidence="2">HDOD domain-containing protein</fullName>
    </submittedName>
</protein>
<proteinExistence type="predicted"/>
<dbReference type="RefSeq" id="WP_254099780.1">
    <property type="nucleotide sequence ID" value="NZ_JANATA010000008.1"/>
</dbReference>